<feature type="region of interest" description="Disordered" evidence="1">
    <location>
        <begin position="221"/>
        <end position="248"/>
    </location>
</feature>
<dbReference type="InterPro" id="IPR000253">
    <property type="entry name" value="FHA_dom"/>
</dbReference>
<evidence type="ECO:0000313" key="4">
    <source>
        <dbReference type="EMBL" id="ATB37529.1"/>
    </source>
</evidence>
<dbReference type="CDD" id="cd00060">
    <property type="entry name" value="FHA"/>
    <property type="match status" value="1"/>
</dbReference>
<dbReference type="SMART" id="SM00240">
    <property type="entry name" value="FHA"/>
    <property type="match status" value="1"/>
</dbReference>
<name>A0A250J0M5_9BACT</name>
<keyword evidence="2" id="KW-0812">Transmembrane</keyword>
<reference evidence="4 5" key="1">
    <citation type="submission" date="2017-06" db="EMBL/GenBank/DDBJ databases">
        <title>Sequencing and comparative analysis of myxobacterial genomes.</title>
        <authorList>
            <person name="Rupp O."/>
            <person name="Goesmann A."/>
            <person name="Sogaard-Andersen L."/>
        </authorList>
    </citation>
    <scope>NUCLEOTIDE SEQUENCE [LARGE SCALE GENOMIC DNA]</scope>
    <source>
        <strain evidence="4 5">DSM 52655</strain>
    </source>
</reference>
<evidence type="ECO:0000256" key="1">
    <source>
        <dbReference type="SAM" id="MobiDB-lite"/>
    </source>
</evidence>
<dbReference type="AlphaFoldDB" id="A0A250J0M5"/>
<sequence length="278" mass="29773">MHFEFEHLGTPTSFELPEGVHLLGGGEDDHVRLEGLPPGLLTLRIEGHRLMVEARRTFTVAGVMVPPEVARLVLPGEAVGLPEGMSLKLLAPGTDTERQVGTVAVLKHLLGDTEESLVSRAASLQCLTGADVGRCFALAEARTELGRSLEVAVRLRDIAVSRRHACIRQQEGAFLLEDQDSPNGVYLNGKRVEAPQALQDGDIIELGRTLLRFQAPAAEPIARPPPEQQAAPAPEPESPDGEQERVPARARGRWDVGLLVLGAGLALVGLLATYVLTG</sequence>
<dbReference type="Pfam" id="PF00498">
    <property type="entry name" value="FHA"/>
    <property type="match status" value="1"/>
</dbReference>
<dbReference type="PROSITE" id="PS50006">
    <property type="entry name" value="FHA_DOMAIN"/>
    <property type="match status" value="1"/>
</dbReference>
<dbReference type="EMBL" id="CP022098">
    <property type="protein sequence ID" value="ATB37529.1"/>
    <property type="molecule type" value="Genomic_DNA"/>
</dbReference>
<keyword evidence="2" id="KW-0472">Membrane</keyword>
<organism evidence="4 5">
    <name type="scientific">Cystobacter fuscus</name>
    <dbReference type="NCBI Taxonomy" id="43"/>
    <lineage>
        <taxon>Bacteria</taxon>
        <taxon>Pseudomonadati</taxon>
        <taxon>Myxococcota</taxon>
        <taxon>Myxococcia</taxon>
        <taxon>Myxococcales</taxon>
        <taxon>Cystobacterineae</taxon>
        <taxon>Archangiaceae</taxon>
        <taxon>Cystobacter</taxon>
    </lineage>
</organism>
<keyword evidence="2" id="KW-1133">Transmembrane helix</keyword>
<feature type="domain" description="FHA" evidence="3">
    <location>
        <begin position="143"/>
        <end position="192"/>
    </location>
</feature>
<dbReference type="RefSeq" id="WP_095985839.1">
    <property type="nucleotide sequence ID" value="NZ_CP022098.1"/>
</dbReference>
<proteinExistence type="predicted"/>
<dbReference type="SUPFAM" id="SSF49879">
    <property type="entry name" value="SMAD/FHA domain"/>
    <property type="match status" value="1"/>
</dbReference>
<accession>A0A250J0M5</accession>
<dbReference type="Gene3D" id="2.60.200.20">
    <property type="match status" value="1"/>
</dbReference>
<evidence type="ECO:0000313" key="5">
    <source>
        <dbReference type="Proteomes" id="UP000217257"/>
    </source>
</evidence>
<dbReference type="InterPro" id="IPR008984">
    <property type="entry name" value="SMAD_FHA_dom_sf"/>
</dbReference>
<dbReference type="Proteomes" id="UP000217257">
    <property type="component" value="Chromosome"/>
</dbReference>
<evidence type="ECO:0000256" key="2">
    <source>
        <dbReference type="SAM" id="Phobius"/>
    </source>
</evidence>
<evidence type="ECO:0000259" key="3">
    <source>
        <dbReference type="PROSITE" id="PS50006"/>
    </source>
</evidence>
<feature type="transmembrane region" description="Helical" evidence="2">
    <location>
        <begin position="256"/>
        <end position="276"/>
    </location>
</feature>
<dbReference type="KEGG" id="cfus:CYFUS_002951"/>
<gene>
    <name evidence="4" type="ORF">CYFUS_002951</name>
</gene>
<protein>
    <submittedName>
        <fullName evidence="4">Phosphopeptide-binding protein</fullName>
    </submittedName>
</protein>